<feature type="chain" id="PRO_5022218915" evidence="9">
    <location>
        <begin position="21"/>
        <end position="443"/>
    </location>
</feature>
<dbReference type="InterPro" id="IPR007110">
    <property type="entry name" value="Ig-like_dom"/>
</dbReference>
<dbReference type="PANTHER" id="PTHR11036">
    <property type="entry name" value="SEMAPHORIN"/>
    <property type="match status" value="1"/>
</dbReference>
<comment type="caution">
    <text evidence="12">The sequence shown here is derived from an EMBL/GenBank/DDBJ whole genome shotgun (WGS) entry which is preliminary data.</text>
</comment>
<keyword evidence="5" id="KW-0325">Glycoprotein</keyword>
<accession>A0A556UZ86</accession>
<dbReference type="GO" id="GO:0001755">
    <property type="term" value="P:neural crest cell migration"/>
    <property type="evidence" value="ECO:0007669"/>
    <property type="project" value="TreeGrafter"/>
</dbReference>
<feature type="domain" description="Ig-like" evidence="10">
    <location>
        <begin position="272"/>
        <end position="356"/>
    </location>
</feature>
<feature type="domain" description="Sema" evidence="11">
    <location>
        <begin position="1"/>
        <end position="199"/>
    </location>
</feature>
<dbReference type="InterPro" id="IPR016201">
    <property type="entry name" value="PSI"/>
</dbReference>
<dbReference type="Gene3D" id="3.30.1680.10">
    <property type="entry name" value="ligand-binding face of the semaphorins, domain 2"/>
    <property type="match status" value="1"/>
</dbReference>
<evidence type="ECO:0000313" key="13">
    <source>
        <dbReference type="Proteomes" id="UP000319801"/>
    </source>
</evidence>
<feature type="signal peptide" evidence="9">
    <location>
        <begin position="1"/>
        <end position="20"/>
    </location>
</feature>
<dbReference type="Gene3D" id="2.60.40.10">
    <property type="entry name" value="Immunoglobulins"/>
    <property type="match status" value="1"/>
</dbReference>
<dbReference type="InterPro" id="IPR036352">
    <property type="entry name" value="Semap_dom_sf"/>
</dbReference>
<evidence type="ECO:0000313" key="12">
    <source>
        <dbReference type="EMBL" id="TSQ01597.1"/>
    </source>
</evidence>
<evidence type="ECO:0000259" key="10">
    <source>
        <dbReference type="PROSITE" id="PS50835"/>
    </source>
</evidence>
<dbReference type="InterPro" id="IPR015943">
    <property type="entry name" value="WD40/YVTN_repeat-like_dom_sf"/>
</dbReference>
<feature type="transmembrane region" description="Helical" evidence="8">
    <location>
        <begin position="382"/>
        <end position="404"/>
    </location>
</feature>
<dbReference type="SUPFAM" id="SSF103575">
    <property type="entry name" value="Plexin repeat"/>
    <property type="match status" value="1"/>
</dbReference>
<dbReference type="OrthoDB" id="9988752at2759"/>
<dbReference type="InterPro" id="IPR001627">
    <property type="entry name" value="Semap_dom"/>
</dbReference>
<dbReference type="SMART" id="SM00630">
    <property type="entry name" value="Sema"/>
    <property type="match status" value="1"/>
</dbReference>
<dbReference type="GO" id="GO:0043931">
    <property type="term" value="P:ossification involved in bone maturation"/>
    <property type="evidence" value="ECO:0007669"/>
    <property type="project" value="TreeGrafter"/>
</dbReference>
<dbReference type="GO" id="GO:0005886">
    <property type="term" value="C:plasma membrane"/>
    <property type="evidence" value="ECO:0007669"/>
    <property type="project" value="TreeGrafter"/>
</dbReference>
<dbReference type="PROSITE" id="PS50835">
    <property type="entry name" value="IG_LIKE"/>
    <property type="match status" value="1"/>
</dbReference>
<dbReference type="InterPro" id="IPR002165">
    <property type="entry name" value="Plexin_repeat"/>
</dbReference>
<keyword evidence="8" id="KW-1133">Transmembrane helix</keyword>
<evidence type="ECO:0000256" key="6">
    <source>
        <dbReference type="ARBA" id="ARBA00023319"/>
    </source>
</evidence>
<dbReference type="SUPFAM" id="SSF101912">
    <property type="entry name" value="Sema domain"/>
    <property type="match status" value="1"/>
</dbReference>
<evidence type="ECO:0000256" key="3">
    <source>
        <dbReference type="ARBA" id="ARBA00023136"/>
    </source>
</evidence>
<evidence type="ECO:0000256" key="9">
    <source>
        <dbReference type="SAM" id="SignalP"/>
    </source>
</evidence>
<evidence type="ECO:0000256" key="4">
    <source>
        <dbReference type="ARBA" id="ARBA00023157"/>
    </source>
</evidence>
<keyword evidence="8" id="KW-0812">Transmembrane</keyword>
<evidence type="ECO:0000256" key="1">
    <source>
        <dbReference type="ARBA" id="ARBA00004370"/>
    </source>
</evidence>
<evidence type="ECO:0000256" key="7">
    <source>
        <dbReference type="PROSITE-ProRule" id="PRU00352"/>
    </source>
</evidence>
<dbReference type="InterPro" id="IPR027231">
    <property type="entry name" value="Semaphorin"/>
</dbReference>
<dbReference type="GO" id="GO:0007411">
    <property type="term" value="P:axon guidance"/>
    <property type="evidence" value="ECO:0007669"/>
    <property type="project" value="TreeGrafter"/>
</dbReference>
<sequence length="443" mass="49580">MDMLFLVVLSFLSPAVLTLGQDLYSTPRKTVPLSKPNFIGMNHVAKANENPEGDDDEIYLFFSETAVEYDAYNKLDVSRVARVCKGDVGGQRTLQKKWTSFLKARLDCPVLQSRLPLLIQDVFLFCPGNWKTCVFYGVFTPQTCDLFFRDMPQYSAVCAYNIEDIKEVFSKSNFKALYTDASFGKWITYMGQVPELRPGAGQLYVGSDVAVVQMSVSTCGYYTSCMDCVLARDPYCGWDLSTNSCISINNIHPDTHSDIKQSLNSGNATRCPAVEATMALKTFFPGNTVRLMCQPGSNLAQMQWSVNNRTIKNSNKHQIHHNSLLILDTSDSDAGFYTCTSVESSNSGDYVIQKTTYELRLENFLEPSLVQPQAHEQQETLLTLKVIVIILTLILLALVVWNVYKGHFVIPRCPAKGKAKEDPQNVSVYQESLQIVNSNKAKS</sequence>
<dbReference type="SMART" id="SM00409">
    <property type="entry name" value="IG"/>
    <property type="match status" value="1"/>
</dbReference>
<dbReference type="AlphaFoldDB" id="A0A556UZ86"/>
<dbReference type="Proteomes" id="UP000319801">
    <property type="component" value="Unassembled WGS sequence"/>
</dbReference>
<name>A0A556UZ86_BAGYA</name>
<evidence type="ECO:0000256" key="8">
    <source>
        <dbReference type="SAM" id="Phobius"/>
    </source>
</evidence>
<comment type="caution">
    <text evidence="7">Lacks conserved residue(s) required for the propagation of feature annotation.</text>
</comment>
<dbReference type="EMBL" id="VCAZ01000081">
    <property type="protein sequence ID" value="TSQ01597.1"/>
    <property type="molecule type" value="Genomic_DNA"/>
</dbReference>
<dbReference type="InterPro" id="IPR003599">
    <property type="entry name" value="Ig_sub"/>
</dbReference>
<proteinExistence type="inferred from homology"/>
<keyword evidence="9" id="KW-0732">Signal</keyword>
<keyword evidence="13" id="KW-1185">Reference proteome</keyword>
<dbReference type="InterPro" id="IPR013151">
    <property type="entry name" value="Immunoglobulin_dom"/>
</dbReference>
<dbReference type="GO" id="GO:0005615">
    <property type="term" value="C:extracellular space"/>
    <property type="evidence" value="ECO:0007669"/>
    <property type="project" value="TreeGrafter"/>
</dbReference>
<dbReference type="GO" id="GO:0045499">
    <property type="term" value="F:chemorepellent activity"/>
    <property type="evidence" value="ECO:0007669"/>
    <property type="project" value="TreeGrafter"/>
</dbReference>
<reference evidence="12 13" key="1">
    <citation type="journal article" date="2019" name="Genome Biol. Evol.">
        <title>Whole-Genome Sequencing of the Giant Devil Catfish, Bagarius yarrelli.</title>
        <authorList>
            <person name="Jiang W."/>
            <person name="Lv Y."/>
            <person name="Cheng L."/>
            <person name="Yang K."/>
            <person name="Chao B."/>
            <person name="Wang X."/>
            <person name="Li Y."/>
            <person name="Pan X."/>
            <person name="You X."/>
            <person name="Zhang Y."/>
            <person name="Yang J."/>
            <person name="Li J."/>
            <person name="Zhang X."/>
            <person name="Liu S."/>
            <person name="Sun C."/>
            <person name="Yang J."/>
            <person name="Shi Q."/>
        </authorList>
    </citation>
    <scope>NUCLEOTIDE SEQUENCE [LARGE SCALE GENOMIC DNA]</scope>
    <source>
        <strain evidence="12">JWS20170419001</strain>
        <tissue evidence="12">Muscle</tissue>
    </source>
</reference>
<comment type="similarity">
    <text evidence="2">Belongs to the semaphorin family.</text>
</comment>
<dbReference type="GO" id="GO:0030335">
    <property type="term" value="P:positive regulation of cell migration"/>
    <property type="evidence" value="ECO:0007669"/>
    <property type="project" value="TreeGrafter"/>
</dbReference>
<dbReference type="GO" id="GO:0030215">
    <property type="term" value="F:semaphorin receptor binding"/>
    <property type="evidence" value="ECO:0007669"/>
    <property type="project" value="InterPro"/>
</dbReference>
<dbReference type="GO" id="GO:0000122">
    <property type="term" value="P:negative regulation of transcription by RNA polymerase II"/>
    <property type="evidence" value="ECO:0007669"/>
    <property type="project" value="TreeGrafter"/>
</dbReference>
<dbReference type="SMART" id="SM00423">
    <property type="entry name" value="PSI"/>
    <property type="match status" value="1"/>
</dbReference>
<dbReference type="SUPFAM" id="SSF48726">
    <property type="entry name" value="Immunoglobulin"/>
    <property type="match status" value="1"/>
</dbReference>
<comment type="subcellular location">
    <subcellularLocation>
        <location evidence="1">Membrane</location>
    </subcellularLocation>
</comment>
<dbReference type="InterPro" id="IPR036179">
    <property type="entry name" value="Ig-like_dom_sf"/>
</dbReference>
<organism evidence="12 13">
    <name type="scientific">Bagarius yarrelli</name>
    <name type="common">Goonch</name>
    <name type="synonym">Bagrus yarrelli</name>
    <dbReference type="NCBI Taxonomy" id="175774"/>
    <lineage>
        <taxon>Eukaryota</taxon>
        <taxon>Metazoa</taxon>
        <taxon>Chordata</taxon>
        <taxon>Craniata</taxon>
        <taxon>Vertebrata</taxon>
        <taxon>Euteleostomi</taxon>
        <taxon>Actinopterygii</taxon>
        <taxon>Neopterygii</taxon>
        <taxon>Teleostei</taxon>
        <taxon>Ostariophysi</taxon>
        <taxon>Siluriformes</taxon>
        <taxon>Sisoridae</taxon>
        <taxon>Sisorinae</taxon>
        <taxon>Bagarius</taxon>
    </lineage>
</organism>
<dbReference type="Pfam" id="PF01403">
    <property type="entry name" value="Sema"/>
    <property type="match status" value="1"/>
</dbReference>
<keyword evidence="6" id="KW-0393">Immunoglobulin domain</keyword>
<dbReference type="PROSITE" id="PS51004">
    <property type="entry name" value="SEMA"/>
    <property type="match status" value="1"/>
</dbReference>
<dbReference type="InterPro" id="IPR013783">
    <property type="entry name" value="Ig-like_fold"/>
</dbReference>
<dbReference type="Pfam" id="PF00047">
    <property type="entry name" value="ig"/>
    <property type="match status" value="1"/>
</dbReference>
<gene>
    <name evidence="12" type="ORF">Baya_11173</name>
</gene>
<dbReference type="Gene3D" id="2.130.10.10">
    <property type="entry name" value="YVTN repeat-like/Quinoprotein amine dehydrogenase"/>
    <property type="match status" value="1"/>
</dbReference>
<protein>
    <submittedName>
        <fullName evidence="12">Semaphorin-4E</fullName>
    </submittedName>
</protein>
<dbReference type="Pfam" id="PF01437">
    <property type="entry name" value="PSI"/>
    <property type="match status" value="1"/>
</dbReference>
<keyword evidence="3 8" id="KW-0472">Membrane</keyword>
<evidence type="ECO:0000259" key="11">
    <source>
        <dbReference type="PROSITE" id="PS51004"/>
    </source>
</evidence>
<dbReference type="PANTHER" id="PTHR11036:SF135">
    <property type="entry name" value="SEMAPHORIN 4D ISOFORM X1-RELATED"/>
    <property type="match status" value="1"/>
</dbReference>
<evidence type="ECO:0000256" key="5">
    <source>
        <dbReference type="ARBA" id="ARBA00023180"/>
    </source>
</evidence>
<dbReference type="GO" id="GO:0071526">
    <property type="term" value="P:semaphorin-plexin signaling pathway"/>
    <property type="evidence" value="ECO:0007669"/>
    <property type="project" value="TreeGrafter"/>
</dbReference>
<evidence type="ECO:0000256" key="2">
    <source>
        <dbReference type="ARBA" id="ARBA00009492"/>
    </source>
</evidence>
<keyword evidence="4" id="KW-1015">Disulfide bond</keyword>